<reference evidence="4 5" key="1">
    <citation type="submission" date="2017-04" db="EMBL/GenBank/DDBJ databases">
        <title>Draft Aigarchaeota genome from a New Zealand hot spring.</title>
        <authorList>
            <person name="Reysenbach A.-L."/>
            <person name="Donaho J.A."/>
            <person name="Gerhart J."/>
            <person name="Kelley J.F."/>
            <person name="Kouba K."/>
            <person name="Podar M."/>
            <person name="Stott M."/>
        </authorList>
    </citation>
    <scope>NUCLEOTIDE SEQUENCE [LARGE SCALE GENOMIC DNA]</scope>
    <source>
        <strain evidence="4">NZ13_MG1</strain>
    </source>
</reference>
<comment type="similarity">
    <text evidence="1 3">Belongs to the PDCD5 family.</text>
</comment>
<dbReference type="InterPro" id="IPR036883">
    <property type="entry name" value="PDCD5-like_sf"/>
</dbReference>
<accession>A0A2R7Y2J6</accession>
<evidence type="ECO:0000256" key="1">
    <source>
        <dbReference type="ARBA" id="ARBA00010490"/>
    </source>
</evidence>
<comment type="caution">
    <text evidence="4">The sequence shown here is derived from an EMBL/GenBank/DDBJ whole genome shotgun (WGS) entry which is preliminary data.</text>
</comment>
<dbReference type="Pfam" id="PF01984">
    <property type="entry name" value="dsDNA_bind"/>
    <property type="match status" value="1"/>
</dbReference>
<evidence type="ECO:0000256" key="3">
    <source>
        <dbReference type="HAMAP-Rule" id="MF_00026"/>
    </source>
</evidence>
<gene>
    <name evidence="4" type="ORF">B9J98_08075</name>
</gene>
<dbReference type="PANTHER" id="PTHR10840:SF0">
    <property type="entry name" value="PROGRAMMED CELL DEATH PROTEIN 5"/>
    <property type="match status" value="1"/>
</dbReference>
<dbReference type="GO" id="GO:0003677">
    <property type="term" value="F:DNA binding"/>
    <property type="evidence" value="ECO:0007669"/>
    <property type="project" value="UniProtKB-UniRule"/>
</dbReference>
<dbReference type="PIRSF" id="PIRSF015730">
    <property type="entry name" value="TFAR19"/>
    <property type="match status" value="1"/>
</dbReference>
<evidence type="ECO:0000313" key="4">
    <source>
        <dbReference type="EMBL" id="PUA31032.1"/>
    </source>
</evidence>
<name>A0A2R7Y2J6_9ARCH</name>
<dbReference type="EMBL" id="NDWU01000031">
    <property type="protein sequence ID" value="PUA31032.1"/>
    <property type="molecule type" value="Genomic_DNA"/>
</dbReference>
<sequence length="106" mass="12557">MSYDDELERIRQQKMAELRARIAEEEARRQREAERAAAMRLILTPEARQRLANLKLVRPEVVSALEELLIRLVNEGRVRTPITDDDVKAILERIMPRKKEIRIERI</sequence>
<dbReference type="GO" id="GO:0005829">
    <property type="term" value="C:cytosol"/>
    <property type="evidence" value="ECO:0007669"/>
    <property type="project" value="TreeGrafter"/>
</dbReference>
<dbReference type="HAMAP" id="MF_00026">
    <property type="entry name" value="dsDNA_bind"/>
    <property type="match status" value="1"/>
</dbReference>
<dbReference type="InterPro" id="IPR002836">
    <property type="entry name" value="PDCD5-like"/>
</dbReference>
<protein>
    <recommendedName>
        <fullName evidence="3">DNA-binding protein B9J98_08075</fullName>
    </recommendedName>
</protein>
<dbReference type="InterPro" id="IPR022889">
    <property type="entry name" value="DNA_bind_arc"/>
</dbReference>
<evidence type="ECO:0000313" key="5">
    <source>
        <dbReference type="Proteomes" id="UP000244066"/>
    </source>
</evidence>
<dbReference type="AlphaFoldDB" id="A0A2R7Y2J6"/>
<keyword evidence="2 3" id="KW-0238">DNA-binding</keyword>
<dbReference type="PANTHER" id="PTHR10840">
    <property type="entry name" value="PROGRAMMED CELL DEATH PROTEIN 5"/>
    <property type="match status" value="1"/>
</dbReference>
<evidence type="ECO:0000256" key="2">
    <source>
        <dbReference type="ARBA" id="ARBA00023125"/>
    </source>
</evidence>
<dbReference type="Gene3D" id="1.10.8.140">
    <property type="entry name" value="PDCD5-like"/>
    <property type="match status" value="1"/>
</dbReference>
<dbReference type="SUPFAM" id="SSF46950">
    <property type="entry name" value="Double-stranded DNA-binding domain"/>
    <property type="match status" value="1"/>
</dbReference>
<proteinExistence type="inferred from homology"/>
<dbReference type="Proteomes" id="UP000244066">
    <property type="component" value="Unassembled WGS sequence"/>
</dbReference>
<organism evidence="4 5">
    <name type="scientific">Candidatus Terraquivivens tikiterensis</name>
    <dbReference type="NCBI Taxonomy" id="1980982"/>
    <lineage>
        <taxon>Archaea</taxon>
        <taxon>Nitrososphaerota</taxon>
        <taxon>Candidatus Wolframiiraptoraceae</taxon>
        <taxon>Candidatus Terraquivivens</taxon>
    </lineage>
</organism>
<dbReference type="NCBIfam" id="NF003268">
    <property type="entry name" value="PRK04239.1"/>
    <property type="match status" value="1"/>
</dbReference>